<sequence>MTIDAVCVGFEAAALCCKALAAATRSPRAAYGACGAGQKHERAKPIEMFPQTHKSAVDSRHGESEASQNQVAEPHHLLDHRTLANTHMRRQDDLRFGLEVPRAAAFGHEGPTIRPLAASGDPNNRVETSTIRGWLAVTSRLALPSKAVPAVACLPVRAWPMTTPWRRNHGRATTKQVLTQEAGERGRDGRASQRPAGSWHGPAASGLVVDQHMTSSDDSWHGEASPLDPPSTTEEQQRHATYSTELKQLRSEETNIASASNRERKPPRPLVLCDPAAAPAKSLSQELPSLRRQPAAVQL</sequence>
<feature type="compositionally biased region" description="Basic and acidic residues" evidence="1">
    <location>
        <begin position="182"/>
        <end position="191"/>
    </location>
</feature>
<accession>A0ABR1LT81</accession>
<evidence type="ECO:0000313" key="2">
    <source>
        <dbReference type="EMBL" id="KAK7537995.1"/>
    </source>
</evidence>
<feature type="region of interest" description="Disordered" evidence="1">
    <location>
        <begin position="280"/>
        <end position="299"/>
    </location>
</feature>
<feature type="compositionally biased region" description="Polar residues" evidence="1">
    <location>
        <begin position="230"/>
        <end position="246"/>
    </location>
</feature>
<dbReference type="Proteomes" id="UP001365128">
    <property type="component" value="Unassembled WGS sequence"/>
</dbReference>
<feature type="compositionally biased region" description="Basic and acidic residues" evidence="1">
    <location>
        <begin position="55"/>
        <end position="64"/>
    </location>
</feature>
<dbReference type="EMBL" id="JBBPDW010000031">
    <property type="protein sequence ID" value="KAK7537995.1"/>
    <property type="molecule type" value="Genomic_DNA"/>
</dbReference>
<proteinExistence type="predicted"/>
<protein>
    <submittedName>
        <fullName evidence="2">Uncharacterized protein</fullName>
    </submittedName>
</protein>
<name>A0ABR1LT81_9PEZI</name>
<evidence type="ECO:0000256" key="1">
    <source>
        <dbReference type="SAM" id="MobiDB-lite"/>
    </source>
</evidence>
<reference evidence="2 3" key="1">
    <citation type="submission" date="2024-04" db="EMBL/GenBank/DDBJ databases">
        <title>Phyllosticta paracitricarpa is synonymous to the EU quarantine fungus P. citricarpa based on phylogenomic analyses.</title>
        <authorList>
            <consortium name="Lawrence Berkeley National Laboratory"/>
            <person name="Van Ingen-Buijs V.A."/>
            <person name="Van Westerhoven A.C."/>
            <person name="Haridas S."/>
            <person name="Skiadas P."/>
            <person name="Martin F."/>
            <person name="Groenewald J.Z."/>
            <person name="Crous P.W."/>
            <person name="Seidl M.F."/>
        </authorList>
    </citation>
    <scope>NUCLEOTIDE SEQUENCE [LARGE SCALE GENOMIC DNA]</scope>
    <source>
        <strain evidence="2 3">CBS 122670</strain>
    </source>
</reference>
<feature type="region of interest" description="Disordered" evidence="1">
    <location>
        <begin position="163"/>
        <end position="274"/>
    </location>
</feature>
<evidence type="ECO:0000313" key="3">
    <source>
        <dbReference type="Proteomes" id="UP001365128"/>
    </source>
</evidence>
<keyword evidence="3" id="KW-1185">Reference proteome</keyword>
<organism evidence="2 3">
    <name type="scientific">Phyllosticta citricarpa</name>
    <dbReference type="NCBI Taxonomy" id="55181"/>
    <lineage>
        <taxon>Eukaryota</taxon>
        <taxon>Fungi</taxon>
        <taxon>Dikarya</taxon>
        <taxon>Ascomycota</taxon>
        <taxon>Pezizomycotina</taxon>
        <taxon>Dothideomycetes</taxon>
        <taxon>Dothideomycetes incertae sedis</taxon>
        <taxon>Botryosphaeriales</taxon>
        <taxon>Phyllostictaceae</taxon>
        <taxon>Phyllosticta</taxon>
    </lineage>
</organism>
<gene>
    <name evidence="2" type="ORF">IWX46DRAFT_583317</name>
</gene>
<feature type="region of interest" description="Disordered" evidence="1">
    <location>
        <begin position="46"/>
        <end position="76"/>
    </location>
</feature>
<comment type="caution">
    <text evidence="2">The sequence shown here is derived from an EMBL/GenBank/DDBJ whole genome shotgun (WGS) entry which is preliminary data.</text>
</comment>